<keyword evidence="3" id="KW-1185">Reference proteome</keyword>
<sequence length="86" mass="9297">MNKYLNVELANMHLSYGAAGSKECACTSKVFCTGALLIMLSLHVCTEAYVRATMNREGTIRTPDNEENVLNPAEGNLSMSARAIGQ</sequence>
<proteinExistence type="predicted"/>
<evidence type="ECO:0000256" key="1">
    <source>
        <dbReference type="SAM" id="MobiDB-lite"/>
    </source>
</evidence>
<dbReference type="OrthoDB" id="7902892at2759"/>
<gene>
    <name evidence="2" type="ORF">AVEN_119460_1</name>
</gene>
<comment type="caution">
    <text evidence="2">The sequence shown here is derived from an EMBL/GenBank/DDBJ whole genome shotgun (WGS) entry which is preliminary data.</text>
</comment>
<reference evidence="2 3" key="1">
    <citation type="journal article" date="2019" name="Sci. Rep.">
        <title>Orb-weaving spider Araneus ventricosus genome elucidates the spidroin gene catalogue.</title>
        <authorList>
            <person name="Kono N."/>
            <person name="Nakamura H."/>
            <person name="Ohtoshi R."/>
            <person name="Moran D.A.P."/>
            <person name="Shinohara A."/>
            <person name="Yoshida Y."/>
            <person name="Fujiwara M."/>
            <person name="Mori M."/>
            <person name="Tomita M."/>
            <person name="Arakawa K."/>
        </authorList>
    </citation>
    <scope>NUCLEOTIDE SEQUENCE [LARGE SCALE GENOMIC DNA]</scope>
</reference>
<feature type="region of interest" description="Disordered" evidence="1">
    <location>
        <begin position="61"/>
        <end position="86"/>
    </location>
</feature>
<organism evidence="2 3">
    <name type="scientific">Araneus ventricosus</name>
    <name type="common">Orbweaver spider</name>
    <name type="synonym">Epeira ventricosa</name>
    <dbReference type="NCBI Taxonomy" id="182803"/>
    <lineage>
        <taxon>Eukaryota</taxon>
        <taxon>Metazoa</taxon>
        <taxon>Ecdysozoa</taxon>
        <taxon>Arthropoda</taxon>
        <taxon>Chelicerata</taxon>
        <taxon>Arachnida</taxon>
        <taxon>Araneae</taxon>
        <taxon>Araneomorphae</taxon>
        <taxon>Entelegynae</taxon>
        <taxon>Araneoidea</taxon>
        <taxon>Araneidae</taxon>
        <taxon>Araneus</taxon>
    </lineage>
</organism>
<evidence type="ECO:0000313" key="2">
    <source>
        <dbReference type="EMBL" id="GBM17420.1"/>
    </source>
</evidence>
<evidence type="ECO:0000313" key="3">
    <source>
        <dbReference type="Proteomes" id="UP000499080"/>
    </source>
</evidence>
<dbReference type="EMBL" id="BGPR01000388">
    <property type="protein sequence ID" value="GBM17420.1"/>
    <property type="molecule type" value="Genomic_DNA"/>
</dbReference>
<protein>
    <submittedName>
        <fullName evidence="2">Uncharacterized protein</fullName>
    </submittedName>
</protein>
<dbReference type="Proteomes" id="UP000499080">
    <property type="component" value="Unassembled WGS sequence"/>
</dbReference>
<dbReference type="AlphaFoldDB" id="A0A4Y2DKS1"/>
<accession>A0A4Y2DKS1</accession>
<name>A0A4Y2DKS1_ARAVE</name>